<protein>
    <submittedName>
        <fullName evidence="1">Uncharacterized protein</fullName>
    </submittedName>
</protein>
<dbReference type="Proteomes" id="UP001497535">
    <property type="component" value="Unassembled WGS sequence"/>
</dbReference>
<gene>
    <name evidence="1" type="ORF">MENTE1834_LOCUS43768</name>
</gene>
<dbReference type="EMBL" id="CAVMJV010000127">
    <property type="protein sequence ID" value="CAK5107677.1"/>
    <property type="molecule type" value="Genomic_DNA"/>
</dbReference>
<sequence length="209" mass="23714">MVRSANLVGQSIIAFLQKKGYPELALHFVKDEKTRFGLALECGNLSIALEAAKVLDDTAAWNALGEAALMQGNHQIVEMAYQRTKDFERLAFLYLITGNVEKLQKMQKIAQIRKDVHGQFQCALMLGDAEERTKGFLGVLCMGRWSTGYKNLAFFWYCLIEDPRLSIAKLGLFFGKIIWGRLLTIQSLEVFEYKKMKMLCCLLTLCSIL</sequence>
<evidence type="ECO:0000313" key="2">
    <source>
        <dbReference type="Proteomes" id="UP001497535"/>
    </source>
</evidence>
<evidence type="ECO:0000313" key="1">
    <source>
        <dbReference type="EMBL" id="CAK5107677.1"/>
    </source>
</evidence>
<name>A0ACB1AVS6_MELEN</name>
<keyword evidence="2" id="KW-1185">Reference proteome</keyword>
<comment type="caution">
    <text evidence="1">The sequence shown here is derived from an EMBL/GenBank/DDBJ whole genome shotgun (WGS) entry which is preliminary data.</text>
</comment>
<proteinExistence type="predicted"/>
<reference evidence="1" key="1">
    <citation type="submission" date="2023-11" db="EMBL/GenBank/DDBJ databases">
        <authorList>
            <person name="Poullet M."/>
        </authorList>
    </citation>
    <scope>NUCLEOTIDE SEQUENCE</scope>
    <source>
        <strain evidence="1">E1834</strain>
    </source>
</reference>
<organism evidence="1 2">
    <name type="scientific">Meloidogyne enterolobii</name>
    <name type="common">Root-knot nematode worm</name>
    <name type="synonym">Meloidogyne mayaguensis</name>
    <dbReference type="NCBI Taxonomy" id="390850"/>
    <lineage>
        <taxon>Eukaryota</taxon>
        <taxon>Metazoa</taxon>
        <taxon>Ecdysozoa</taxon>
        <taxon>Nematoda</taxon>
        <taxon>Chromadorea</taxon>
        <taxon>Rhabditida</taxon>
        <taxon>Tylenchina</taxon>
        <taxon>Tylenchomorpha</taxon>
        <taxon>Tylenchoidea</taxon>
        <taxon>Meloidogynidae</taxon>
        <taxon>Meloidogyninae</taxon>
        <taxon>Meloidogyne</taxon>
    </lineage>
</organism>
<accession>A0ACB1AVS6</accession>